<name>A0AAV2TLJ0_CALDB</name>
<protein>
    <recommendedName>
        <fullName evidence="3">Vitellogenin</fullName>
    </recommendedName>
</protein>
<proteinExistence type="predicted"/>
<comment type="caution">
    <text evidence="1">The sequence shown here is derived from an EMBL/GenBank/DDBJ whole genome shotgun (WGS) entry which is preliminary data.</text>
</comment>
<gene>
    <name evidence="1" type="ORF">CDAUBV1_LOCUS11976</name>
</gene>
<evidence type="ECO:0000313" key="1">
    <source>
        <dbReference type="EMBL" id="CAL5137706.1"/>
    </source>
</evidence>
<sequence length="174" mass="19538">MYIVATLPQHEDEIVLLSSTWVTDERSDRGLPVTQMPSLRPEKLYQAAKNHTPCQLGDKKYTFKEYGRTIRFSYARQMEFQLSEGSALSSDCTVQMGFSPKRKMTVSLEEETYKEPQKTVPCPASAQYELPLVNSCALGTGKCKTCLHNHICSSYVFSHSSPDVPTSHATFTNS</sequence>
<reference evidence="1" key="1">
    <citation type="submission" date="2024-06" db="EMBL/GenBank/DDBJ databases">
        <authorList>
            <person name="Liu X."/>
            <person name="Lenzi L."/>
            <person name="Haldenby T S."/>
            <person name="Uol C."/>
        </authorList>
    </citation>
    <scope>NUCLEOTIDE SEQUENCE</scope>
</reference>
<evidence type="ECO:0008006" key="3">
    <source>
        <dbReference type="Google" id="ProtNLM"/>
    </source>
</evidence>
<dbReference type="AlphaFoldDB" id="A0AAV2TLJ0"/>
<evidence type="ECO:0000313" key="2">
    <source>
        <dbReference type="Proteomes" id="UP001497525"/>
    </source>
</evidence>
<accession>A0AAV2TLJ0</accession>
<dbReference type="EMBL" id="CAXLJL010000423">
    <property type="protein sequence ID" value="CAL5137706.1"/>
    <property type="molecule type" value="Genomic_DNA"/>
</dbReference>
<organism evidence="1 2">
    <name type="scientific">Calicophoron daubneyi</name>
    <name type="common">Rumen fluke</name>
    <name type="synonym">Paramphistomum daubneyi</name>
    <dbReference type="NCBI Taxonomy" id="300641"/>
    <lineage>
        <taxon>Eukaryota</taxon>
        <taxon>Metazoa</taxon>
        <taxon>Spiralia</taxon>
        <taxon>Lophotrochozoa</taxon>
        <taxon>Platyhelminthes</taxon>
        <taxon>Trematoda</taxon>
        <taxon>Digenea</taxon>
        <taxon>Plagiorchiida</taxon>
        <taxon>Pronocephalata</taxon>
        <taxon>Paramphistomoidea</taxon>
        <taxon>Paramphistomidae</taxon>
        <taxon>Calicophoron</taxon>
    </lineage>
</organism>
<dbReference type="Proteomes" id="UP001497525">
    <property type="component" value="Unassembled WGS sequence"/>
</dbReference>